<evidence type="ECO:0000313" key="12">
    <source>
        <dbReference type="EMBL" id="KAH1167266.1"/>
    </source>
</evidence>
<evidence type="ECO:0000256" key="2">
    <source>
        <dbReference type="ARBA" id="ARBA00004123"/>
    </source>
</evidence>
<reference evidence="12" key="1">
    <citation type="submission" date="2021-09" db="EMBL/GenBank/DDBJ databases">
        <title>The genome of Mauremys mutica provides insights into the evolution of semi-aquatic lifestyle.</title>
        <authorList>
            <person name="Gong S."/>
            <person name="Gao Y."/>
        </authorList>
    </citation>
    <scope>NUCLEOTIDE SEQUENCE</scope>
    <source>
        <strain evidence="12">MM-2020</strain>
        <tissue evidence="12">Muscle</tissue>
    </source>
</reference>
<keyword evidence="13" id="KW-1185">Reference proteome</keyword>
<feature type="compositionally biased region" description="Basic and acidic residues" evidence="10">
    <location>
        <begin position="56"/>
        <end position="71"/>
    </location>
</feature>
<dbReference type="GO" id="GO:0008800">
    <property type="term" value="F:beta-lactamase activity"/>
    <property type="evidence" value="ECO:0007669"/>
    <property type="project" value="UniProtKB-EC"/>
</dbReference>
<gene>
    <name evidence="12" type="ORF">KIL84_002749</name>
</gene>
<dbReference type="GO" id="GO:0035312">
    <property type="term" value="F:5'-3' DNA exonuclease activity"/>
    <property type="evidence" value="ECO:0007669"/>
    <property type="project" value="TreeGrafter"/>
</dbReference>
<feature type="region of interest" description="Disordered" evidence="10">
    <location>
        <begin position="285"/>
        <end position="307"/>
    </location>
</feature>
<evidence type="ECO:0000256" key="6">
    <source>
        <dbReference type="ARBA" id="ARBA00023204"/>
    </source>
</evidence>
<dbReference type="GO" id="GO:0005634">
    <property type="term" value="C:nucleus"/>
    <property type="evidence" value="ECO:0007669"/>
    <property type="project" value="UniProtKB-SubCell"/>
</dbReference>
<keyword evidence="5" id="KW-0227">DNA damage</keyword>
<feature type="compositionally biased region" description="Basic residues" evidence="10">
    <location>
        <begin position="351"/>
        <end position="360"/>
    </location>
</feature>
<comment type="subcellular location">
    <subcellularLocation>
        <location evidence="2">Nucleus</location>
    </subcellularLocation>
</comment>
<dbReference type="GO" id="GO:0006303">
    <property type="term" value="P:double-strand break repair via nonhomologous end joining"/>
    <property type="evidence" value="ECO:0007669"/>
    <property type="project" value="TreeGrafter"/>
</dbReference>
<dbReference type="FunFam" id="3.60.15.10:FF:000010">
    <property type="entry name" value="DNA cross-link repair 1A"/>
    <property type="match status" value="1"/>
</dbReference>
<dbReference type="Gene3D" id="3.60.15.10">
    <property type="entry name" value="Ribonuclease Z/Hydroxyacylglutathione hydrolase-like"/>
    <property type="match status" value="1"/>
</dbReference>
<comment type="caution">
    <text evidence="12">The sequence shown here is derived from an EMBL/GenBank/DDBJ whole genome shotgun (WGS) entry which is preliminary data.</text>
</comment>
<dbReference type="InterPro" id="IPR036866">
    <property type="entry name" value="RibonucZ/Hydroxyglut_hydro"/>
</dbReference>
<evidence type="ECO:0000313" key="13">
    <source>
        <dbReference type="Proteomes" id="UP000827986"/>
    </source>
</evidence>
<keyword evidence="6" id="KW-0234">DNA repair</keyword>
<organism evidence="12 13">
    <name type="scientific">Mauremys mutica</name>
    <name type="common">yellowpond turtle</name>
    <dbReference type="NCBI Taxonomy" id="74926"/>
    <lineage>
        <taxon>Eukaryota</taxon>
        <taxon>Metazoa</taxon>
        <taxon>Chordata</taxon>
        <taxon>Craniata</taxon>
        <taxon>Vertebrata</taxon>
        <taxon>Euteleostomi</taxon>
        <taxon>Archelosauria</taxon>
        <taxon>Testudinata</taxon>
        <taxon>Testudines</taxon>
        <taxon>Cryptodira</taxon>
        <taxon>Durocryptodira</taxon>
        <taxon>Testudinoidea</taxon>
        <taxon>Geoemydidae</taxon>
        <taxon>Geoemydinae</taxon>
        <taxon>Mauremys</taxon>
    </lineage>
</organism>
<feature type="compositionally biased region" description="Polar residues" evidence="10">
    <location>
        <begin position="293"/>
        <end position="307"/>
    </location>
</feature>
<comment type="similarity">
    <text evidence="3">Belongs to the DNA repair metallo-beta-lactamase (DRMBL) family.</text>
</comment>
<dbReference type="Pfam" id="PF07522">
    <property type="entry name" value="DRMBL"/>
    <property type="match status" value="1"/>
</dbReference>
<evidence type="ECO:0000256" key="4">
    <source>
        <dbReference type="ARBA" id="ARBA00012865"/>
    </source>
</evidence>
<dbReference type="EMBL" id="JAHDVG010000486">
    <property type="protein sequence ID" value="KAH1167266.1"/>
    <property type="molecule type" value="Genomic_DNA"/>
</dbReference>
<accession>A0A9D4AST9</accession>
<dbReference type="PANTHER" id="PTHR23240:SF6">
    <property type="entry name" value="DNA CROSS-LINK REPAIR 1A PROTEIN"/>
    <property type="match status" value="1"/>
</dbReference>
<dbReference type="AlphaFoldDB" id="A0A9D4AST9"/>
<dbReference type="GO" id="GO:0003684">
    <property type="term" value="F:damaged DNA binding"/>
    <property type="evidence" value="ECO:0007669"/>
    <property type="project" value="TreeGrafter"/>
</dbReference>
<feature type="compositionally biased region" description="Polar residues" evidence="10">
    <location>
        <begin position="534"/>
        <end position="553"/>
    </location>
</feature>
<dbReference type="PANTHER" id="PTHR23240">
    <property type="entry name" value="DNA CROSS-LINK REPAIR PROTEIN PSO2/SNM1-RELATED"/>
    <property type="match status" value="1"/>
</dbReference>
<feature type="region of interest" description="Disordered" evidence="10">
    <location>
        <begin position="328"/>
        <end position="368"/>
    </location>
</feature>
<dbReference type="SUPFAM" id="SSF56281">
    <property type="entry name" value="Metallo-hydrolase/oxidoreductase"/>
    <property type="match status" value="1"/>
</dbReference>
<name>A0A9D4AST9_9SAUR</name>
<feature type="region of interest" description="Disordered" evidence="10">
    <location>
        <begin position="534"/>
        <end position="556"/>
    </location>
</feature>
<dbReference type="Gene3D" id="3.40.50.12650">
    <property type="match status" value="1"/>
</dbReference>
<feature type="domain" description="DNA repair metallo-beta-lactamase" evidence="11">
    <location>
        <begin position="910"/>
        <end position="1013"/>
    </location>
</feature>
<feature type="compositionally biased region" description="Acidic residues" evidence="10">
    <location>
        <begin position="332"/>
        <end position="347"/>
    </location>
</feature>
<feature type="compositionally biased region" description="Basic and acidic residues" evidence="10">
    <location>
        <begin position="612"/>
        <end position="621"/>
    </location>
</feature>
<feature type="region of interest" description="Disordered" evidence="10">
    <location>
        <begin position="24"/>
        <end position="79"/>
    </location>
</feature>
<evidence type="ECO:0000256" key="1">
    <source>
        <dbReference type="ARBA" id="ARBA00001526"/>
    </source>
</evidence>
<keyword evidence="7" id="KW-0539">Nucleus</keyword>
<feature type="compositionally biased region" description="Polar residues" evidence="10">
    <location>
        <begin position="24"/>
        <end position="38"/>
    </location>
</feature>
<dbReference type="GO" id="GO:0036297">
    <property type="term" value="P:interstrand cross-link repair"/>
    <property type="evidence" value="ECO:0007669"/>
    <property type="project" value="TreeGrafter"/>
</dbReference>
<dbReference type="Proteomes" id="UP000827986">
    <property type="component" value="Unassembled WGS sequence"/>
</dbReference>
<feature type="region of interest" description="Disordered" evidence="10">
    <location>
        <begin position="612"/>
        <end position="651"/>
    </location>
</feature>
<evidence type="ECO:0000256" key="5">
    <source>
        <dbReference type="ARBA" id="ARBA00022763"/>
    </source>
</evidence>
<evidence type="ECO:0000256" key="3">
    <source>
        <dbReference type="ARBA" id="ARBA00010304"/>
    </source>
</evidence>
<comment type="catalytic activity">
    <reaction evidence="1">
        <text>a beta-lactam + H2O = a substituted beta-amino acid</text>
        <dbReference type="Rhea" id="RHEA:20401"/>
        <dbReference type="ChEBI" id="CHEBI:15377"/>
        <dbReference type="ChEBI" id="CHEBI:35627"/>
        <dbReference type="ChEBI" id="CHEBI:140347"/>
        <dbReference type="EC" id="3.5.2.6"/>
    </reaction>
</comment>
<evidence type="ECO:0000259" key="11">
    <source>
        <dbReference type="Pfam" id="PF07522"/>
    </source>
</evidence>
<evidence type="ECO:0000256" key="7">
    <source>
        <dbReference type="ARBA" id="ARBA00023242"/>
    </source>
</evidence>
<proteinExistence type="inferred from homology"/>
<dbReference type="FunFam" id="3.40.50.12650:FF:000001">
    <property type="entry name" value="DNA cross-link repair 1A"/>
    <property type="match status" value="1"/>
</dbReference>
<dbReference type="EC" id="3.5.2.6" evidence="4"/>
<dbReference type="InterPro" id="IPR011084">
    <property type="entry name" value="DRMBL"/>
</dbReference>
<evidence type="ECO:0000256" key="10">
    <source>
        <dbReference type="SAM" id="MobiDB-lite"/>
    </source>
</evidence>
<evidence type="ECO:0000256" key="9">
    <source>
        <dbReference type="ARBA" id="ARBA00078423"/>
    </source>
</evidence>
<evidence type="ECO:0000256" key="8">
    <source>
        <dbReference type="ARBA" id="ARBA00069609"/>
    </source>
</evidence>
<sequence>MSENDRLEEDIWEYKSIRKPKSVYQNNNSVNISTSVQKANDGKCKSKGSRGRNNKKAFENKDKSKKNEQGPKQKCIQPLINPDQNLNLSKDDHIVQSQESVTTPTKQSRTCNKKQTTPNARPVYDGYCPSCQMPLSLLLAQTPRWHVTECLDTQGATEKECPDGLLCTSTIPSHYKRYTHFILATSRAGDYRVSPAAYSPERKFTCSDAANSSCFSGLVDGTSQQEKLTRNVRNAPNEDHTLVIQSSTQAKSPNLTKVNTVSSTNILKPQQTLLLTQSADDNGQLESLDFPFSQGSEASGDLDSQNDSNQLKLLLPEADFSDCEISYSPLNTDEENEEETEMEEEEEEKKKIKHSQKRLFHTQNSEDESMKKEESSCMLFTKLDCSPLQQVHRYGCLKIGGFIIQNKPCEELNGLSSLDGYVKPVSQEHMNNMFSNSGSAANQLKHPQGALTAQSSLSLNYDITKKEFDWPTFSASVSNTGNLELEDFNACHLDYANLAVSDPSLPLKVKEGGRSFLSRQSEVLKEPSNFLINRNKMSTNTSGTTLYQKSSQPVIKEEGSLPNTAAVPLPSMVSPTLPSVSVANMKAKSISAKELKQMDIGVFFGLKPKAKEENKGKKHFGEGTQASSPITPNGKRPRQQKRKAEGSVGDIDAVTESSNKNGVCVDTTSGVKRSWRKRFRESSSTEEGIKNKKCPFYKKIPGTGFTVDAFQYGEIEGCVAYFLTHFHSDHYTGLTKKFTFPIYCNKITGNLVKSKLRVQEQYVHTLPMDTECIVNGIKVVLLDANHCPGATMILFCLPNGNVMLHTGDFRANPSMEHYPLLISRKIHTLYLDTTYCSPEYTFPSQQEVIQFAINTAFETVTLNPRTLVVCGTYSIGKEKVFLAIAQVLGSKVSMSQDKYKTLQCLESAAVNSLITMDWNNTLLHLLPMMQINFKGLQNHLNKFSEKFDQVLAFRPTGWTYSDSCHTLADIKPQTRGKITIYGIPYSEHSSYLEMKRFVQWLKPQKIIPTVNVGDWRARNMMEKHFRDWKMEPTEQREEYHFSKPTTLKNHHVPPIRTQCSVYTSLSDKQINELKATLFGKGKEARIISFC</sequence>
<feature type="compositionally biased region" description="Basic residues" evidence="10">
    <location>
        <begin position="45"/>
        <end position="55"/>
    </location>
</feature>
<protein>
    <recommendedName>
        <fullName evidence="8">DNA cross-link repair 1A protein</fullName>
        <ecNumber evidence="4">3.5.2.6</ecNumber>
    </recommendedName>
    <alternativeName>
        <fullName evidence="9">SNM1 homolog A</fullName>
    </alternativeName>
</protein>
<feature type="region of interest" description="Disordered" evidence="10">
    <location>
        <begin position="97"/>
        <end position="116"/>
    </location>
</feature>